<evidence type="ECO:0000313" key="3">
    <source>
        <dbReference type="EMBL" id="MDE5419150.1"/>
    </source>
</evidence>
<keyword evidence="4" id="KW-1185">Reference proteome</keyword>
<dbReference type="Proteomes" id="UP001528920">
    <property type="component" value="Unassembled WGS sequence"/>
</dbReference>
<dbReference type="EMBL" id="JAKJSC010000002">
    <property type="protein sequence ID" value="MDE5419150.1"/>
    <property type="molecule type" value="Genomic_DNA"/>
</dbReference>
<dbReference type="RefSeq" id="WP_275110479.1">
    <property type="nucleotide sequence ID" value="NZ_JAKJSC010000002.1"/>
</dbReference>
<feature type="domain" description="Lipocalin-like" evidence="2">
    <location>
        <begin position="50"/>
        <end position="108"/>
    </location>
</feature>
<comment type="caution">
    <text evidence="3">The sequence shown here is derived from an EMBL/GenBank/DDBJ whole genome shotgun (WGS) entry which is preliminary data.</text>
</comment>
<evidence type="ECO:0000313" key="4">
    <source>
        <dbReference type="Proteomes" id="UP001528920"/>
    </source>
</evidence>
<feature type="signal peptide" evidence="1">
    <location>
        <begin position="1"/>
        <end position="23"/>
    </location>
</feature>
<name>A0ABT5VUR6_9BACT</name>
<organism evidence="3 4">
    <name type="scientific">Paralabilibaculum antarcticum</name>
    <dbReference type="NCBI Taxonomy" id="2912572"/>
    <lineage>
        <taxon>Bacteria</taxon>
        <taxon>Pseudomonadati</taxon>
        <taxon>Bacteroidota</taxon>
        <taxon>Bacteroidia</taxon>
        <taxon>Marinilabiliales</taxon>
        <taxon>Marinifilaceae</taxon>
        <taxon>Paralabilibaculum</taxon>
    </lineage>
</organism>
<proteinExistence type="predicted"/>
<gene>
    <name evidence="3" type="ORF">L3049_14210</name>
</gene>
<evidence type="ECO:0000259" key="2">
    <source>
        <dbReference type="Pfam" id="PF13648"/>
    </source>
</evidence>
<feature type="chain" id="PRO_5045289230" evidence="1">
    <location>
        <begin position="24"/>
        <end position="122"/>
    </location>
</feature>
<reference evidence="3 4" key="1">
    <citation type="submission" date="2022-01" db="EMBL/GenBank/DDBJ databases">
        <title>Labilibaculum sp. nov, a marine bacterium isolated from Antarctica.</title>
        <authorList>
            <person name="Dai W."/>
        </authorList>
    </citation>
    <scope>NUCLEOTIDE SEQUENCE [LARGE SCALE GENOMIC DNA]</scope>
    <source>
        <strain evidence="3 4">DW002</strain>
    </source>
</reference>
<dbReference type="InterPro" id="IPR024311">
    <property type="entry name" value="Lipocalin-like"/>
</dbReference>
<evidence type="ECO:0000256" key="1">
    <source>
        <dbReference type="SAM" id="SignalP"/>
    </source>
</evidence>
<dbReference type="Pfam" id="PF13648">
    <property type="entry name" value="Lipocalin_4"/>
    <property type="match status" value="1"/>
</dbReference>
<protein>
    <submittedName>
        <fullName evidence="3">Lipocalin family protein</fullName>
    </submittedName>
</protein>
<accession>A0ABT5VUR6</accession>
<sequence>MKRLVLIFLSLAVAVLFSTSCSKDDETQASFDESLIIGKWKSGTLFERYDSDKSGATWDTADDVKEEEAQEFTWTINKDQLEQIHIIVSGGKVPKVYTITNLTASSMEYKDAYGEITSFSKQ</sequence>
<keyword evidence="1" id="KW-0732">Signal</keyword>
<dbReference type="PROSITE" id="PS51257">
    <property type="entry name" value="PROKAR_LIPOPROTEIN"/>
    <property type="match status" value="1"/>
</dbReference>